<proteinExistence type="predicted"/>
<evidence type="ECO:0000313" key="3">
    <source>
        <dbReference type="Proteomes" id="UP001162031"/>
    </source>
</evidence>
<dbReference type="Pfam" id="PF06581">
    <property type="entry name" value="p31comet"/>
    <property type="match status" value="1"/>
</dbReference>
<dbReference type="InterPro" id="IPR009511">
    <property type="entry name" value="MAD1/Cdc20-bound-Mad2-bd"/>
</dbReference>
<gene>
    <name evidence="2" type="ORF">HBR001_LOCUS6913</name>
</gene>
<dbReference type="GO" id="GO:0005634">
    <property type="term" value="C:nucleus"/>
    <property type="evidence" value="ECO:0007669"/>
    <property type="project" value="InterPro"/>
</dbReference>
<evidence type="ECO:0000256" key="1">
    <source>
        <dbReference type="SAM" id="MobiDB-lite"/>
    </source>
</evidence>
<protein>
    <recommendedName>
        <fullName evidence="4">HORMA domain-containing protein</fullName>
    </recommendedName>
</protein>
<comment type="caution">
    <text evidence="2">The sequence shown here is derived from an EMBL/GenBank/DDBJ whole genome shotgun (WGS) entry which is preliminary data.</text>
</comment>
<dbReference type="InterPro" id="IPR053729">
    <property type="entry name" value="MAD2L1BP_domain_sf"/>
</dbReference>
<dbReference type="AlphaFoldDB" id="A0AAV0UIH2"/>
<name>A0AAV0UIH2_HYABA</name>
<organism evidence="2 3">
    <name type="scientific">Hyaloperonospora brassicae</name>
    <name type="common">Brassica downy mildew</name>
    <name type="synonym">Peronospora brassicae</name>
    <dbReference type="NCBI Taxonomy" id="162125"/>
    <lineage>
        <taxon>Eukaryota</taxon>
        <taxon>Sar</taxon>
        <taxon>Stramenopiles</taxon>
        <taxon>Oomycota</taxon>
        <taxon>Peronosporomycetes</taxon>
        <taxon>Peronosporales</taxon>
        <taxon>Peronosporaceae</taxon>
        <taxon>Hyaloperonospora</taxon>
    </lineage>
</organism>
<dbReference type="PANTHER" id="PTHR15681:SF1">
    <property type="entry name" value="MAD2L1-BINDING PROTEIN"/>
    <property type="match status" value="1"/>
</dbReference>
<reference evidence="2" key="1">
    <citation type="submission" date="2022-12" db="EMBL/GenBank/DDBJ databases">
        <authorList>
            <person name="Webb A."/>
        </authorList>
    </citation>
    <scope>NUCLEOTIDE SEQUENCE</scope>
    <source>
        <strain evidence="2">Hp1</strain>
    </source>
</reference>
<sequence length="286" mass="32078">MSAYCRVTYETVFDDELRVFVTTQLIKYVLFMRGQVPCLYDELLHLVERFRRKQHVDPLKIQSRLRVRGGLQEAVKCVEAAEQLFRGHLDAVFATQVKRVALVFGSSTMSPREAFIVDFQEVVTEKKDADGCVSSTAPSPPHLDVTGASLEDSPTRILRPARALSREKVMHLCAQKCMRAVSTHLMQHVSSALPATKLHVAVLAKRQPTRVAGFIPKQHFKLRLPNDKRGVRTHYVTICSKAACENDESMSTEASADTSDSDMLWYVLEQPIPGFSEVISTRSSGQ</sequence>
<dbReference type="EMBL" id="CANTFL010001315">
    <property type="protein sequence ID" value="CAI5736709.1"/>
    <property type="molecule type" value="Genomic_DNA"/>
</dbReference>
<dbReference type="PANTHER" id="PTHR15681">
    <property type="entry name" value="MAD2L1-BINDING PROTEIN"/>
    <property type="match status" value="1"/>
</dbReference>
<dbReference type="GO" id="GO:0007096">
    <property type="term" value="P:regulation of exit from mitosis"/>
    <property type="evidence" value="ECO:0007669"/>
    <property type="project" value="InterPro"/>
</dbReference>
<feature type="region of interest" description="Disordered" evidence="1">
    <location>
        <begin position="130"/>
        <end position="149"/>
    </location>
</feature>
<dbReference type="Proteomes" id="UP001162031">
    <property type="component" value="Unassembled WGS sequence"/>
</dbReference>
<keyword evidence="3" id="KW-1185">Reference proteome</keyword>
<evidence type="ECO:0000313" key="2">
    <source>
        <dbReference type="EMBL" id="CAI5736709.1"/>
    </source>
</evidence>
<accession>A0AAV0UIH2</accession>
<evidence type="ECO:0008006" key="4">
    <source>
        <dbReference type="Google" id="ProtNLM"/>
    </source>
</evidence>
<dbReference type="Gene3D" id="3.30.900.20">
    <property type="match status" value="1"/>
</dbReference>